<dbReference type="GO" id="GO:0005524">
    <property type="term" value="F:ATP binding"/>
    <property type="evidence" value="ECO:0007669"/>
    <property type="project" value="UniProtKB-UniRule"/>
</dbReference>
<feature type="domain" description="UBC core" evidence="9">
    <location>
        <begin position="15"/>
        <end position="159"/>
    </location>
</feature>
<keyword evidence="4 8" id="KW-0833">Ubl conjugation pathway</keyword>
<dbReference type="EMBL" id="JAVIJP010000017">
    <property type="protein sequence ID" value="KAL3640918.1"/>
    <property type="molecule type" value="Genomic_DNA"/>
</dbReference>
<dbReference type="EC" id="2.3.2.23" evidence="1"/>
<proteinExistence type="inferred from homology"/>
<evidence type="ECO:0000256" key="3">
    <source>
        <dbReference type="ARBA" id="ARBA00022741"/>
    </source>
</evidence>
<dbReference type="GO" id="GO:0061631">
    <property type="term" value="F:ubiquitin conjugating enzyme activity"/>
    <property type="evidence" value="ECO:0007669"/>
    <property type="project" value="UniProtKB-EC"/>
</dbReference>
<evidence type="ECO:0000256" key="8">
    <source>
        <dbReference type="RuleBase" id="RU362109"/>
    </source>
</evidence>
<evidence type="ECO:0000256" key="2">
    <source>
        <dbReference type="ARBA" id="ARBA00022679"/>
    </source>
</evidence>
<evidence type="ECO:0000256" key="4">
    <source>
        <dbReference type="ARBA" id="ARBA00022786"/>
    </source>
</evidence>
<evidence type="ECO:0000259" key="9">
    <source>
        <dbReference type="PROSITE" id="PS50127"/>
    </source>
</evidence>
<evidence type="ECO:0000256" key="5">
    <source>
        <dbReference type="ARBA" id="ARBA00022840"/>
    </source>
</evidence>
<dbReference type="InterPro" id="IPR050113">
    <property type="entry name" value="Ub_conjugating_enzyme"/>
</dbReference>
<dbReference type="SMART" id="SM00212">
    <property type="entry name" value="UBCc"/>
    <property type="match status" value="1"/>
</dbReference>
<dbReference type="PROSITE" id="PS00183">
    <property type="entry name" value="UBC_1"/>
    <property type="match status" value="1"/>
</dbReference>
<keyword evidence="10" id="KW-0012">Acyltransferase</keyword>
<comment type="function">
    <text evidence="6">Accepts the ubiquitin from the E1 complex and catalyzes its covalent attachment to other proteins.</text>
</comment>
<evidence type="ECO:0000256" key="6">
    <source>
        <dbReference type="ARBA" id="ARBA00056190"/>
    </source>
</evidence>
<organism evidence="10 11">
    <name type="scientific">Castilleja foliolosa</name>
    <dbReference type="NCBI Taxonomy" id="1961234"/>
    <lineage>
        <taxon>Eukaryota</taxon>
        <taxon>Viridiplantae</taxon>
        <taxon>Streptophyta</taxon>
        <taxon>Embryophyta</taxon>
        <taxon>Tracheophyta</taxon>
        <taxon>Spermatophyta</taxon>
        <taxon>Magnoliopsida</taxon>
        <taxon>eudicotyledons</taxon>
        <taxon>Gunneridae</taxon>
        <taxon>Pentapetalae</taxon>
        <taxon>asterids</taxon>
        <taxon>lamiids</taxon>
        <taxon>Lamiales</taxon>
        <taxon>Orobanchaceae</taxon>
        <taxon>Pedicularideae</taxon>
        <taxon>Castillejinae</taxon>
        <taxon>Castilleja</taxon>
    </lineage>
</organism>
<dbReference type="SUPFAM" id="SSF54495">
    <property type="entry name" value="UBC-like"/>
    <property type="match status" value="1"/>
</dbReference>
<dbReference type="Gene3D" id="3.10.110.10">
    <property type="entry name" value="Ubiquitin Conjugating Enzyme"/>
    <property type="match status" value="1"/>
</dbReference>
<sequence>MTSNSASSRKSLSKIASNRLQKELVEWQVNPPSGFKHNVTDNLQRWVIDVNGAPETLYAGETFQLQVDFPEHYPMEAPQVIFATPAPPHPHIYSNGHICLDILYDSWSPAMTLGSICISILSMLSSSPAKERPADNDRYVKNCKKSPKETRWWFHDDKV</sequence>
<comment type="similarity">
    <text evidence="8">Belongs to the ubiquitin-conjugating enzyme family.</text>
</comment>
<feature type="active site" description="Glycyl thioester intermediate" evidence="7">
    <location>
        <position position="99"/>
    </location>
</feature>
<dbReference type="PANTHER" id="PTHR24067">
    <property type="entry name" value="UBIQUITIN-CONJUGATING ENZYME E2"/>
    <property type="match status" value="1"/>
</dbReference>
<comment type="caution">
    <text evidence="10">The sequence shown here is derived from an EMBL/GenBank/DDBJ whole genome shotgun (WGS) entry which is preliminary data.</text>
</comment>
<accession>A0ABD3DF07</accession>
<keyword evidence="3 8" id="KW-0547">Nucleotide-binding</keyword>
<dbReference type="InterPro" id="IPR023313">
    <property type="entry name" value="UBQ-conjugating_AS"/>
</dbReference>
<keyword evidence="11" id="KW-1185">Reference proteome</keyword>
<gene>
    <name evidence="10" type="primary">UBC15</name>
    <name evidence="10" type="ORF">CASFOL_015886</name>
</gene>
<keyword evidence="5 8" id="KW-0067">ATP-binding</keyword>
<dbReference type="Proteomes" id="UP001632038">
    <property type="component" value="Unassembled WGS sequence"/>
</dbReference>
<evidence type="ECO:0000256" key="1">
    <source>
        <dbReference type="ARBA" id="ARBA00012486"/>
    </source>
</evidence>
<dbReference type="InterPro" id="IPR016135">
    <property type="entry name" value="UBQ-conjugating_enzyme/RWD"/>
</dbReference>
<evidence type="ECO:0000313" key="10">
    <source>
        <dbReference type="EMBL" id="KAL3640918.1"/>
    </source>
</evidence>
<dbReference type="FunFam" id="3.10.110.10:FF:000032">
    <property type="entry name" value="probable ubiquitin-conjugating enzyme E2 16"/>
    <property type="match status" value="1"/>
</dbReference>
<reference evidence="11" key="1">
    <citation type="journal article" date="2024" name="IScience">
        <title>Strigolactones Initiate the Formation of Haustorium-like Structures in Castilleja.</title>
        <authorList>
            <person name="Buerger M."/>
            <person name="Peterson D."/>
            <person name="Chory J."/>
        </authorList>
    </citation>
    <scope>NUCLEOTIDE SEQUENCE [LARGE SCALE GENOMIC DNA]</scope>
</reference>
<dbReference type="InterPro" id="IPR000608">
    <property type="entry name" value="UBC"/>
</dbReference>
<dbReference type="CDD" id="cd23808">
    <property type="entry name" value="UBCc_UBE2W"/>
    <property type="match status" value="1"/>
</dbReference>
<keyword evidence="2 10" id="KW-0808">Transferase</keyword>
<evidence type="ECO:0000313" key="11">
    <source>
        <dbReference type="Proteomes" id="UP001632038"/>
    </source>
</evidence>
<dbReference type="AlphaFoldDB" id="A0ABD3DF07"/>
<protein>
    <recommendedName>
        <fullName evidence="1">E2 ubiquitin-conjugating enzyme</fullName>
        <ecNumber evidence="1">2.3.2.23</ecNumber>
    </recommendedName>
</protein>
<dbReference type="Pfam" id="PF00179">
    <property type="entry name" value="UQ_con"/>
    <property type="match status" value="1"/>
</dbReference>
<name>A0ABD3DF07_9LAMI</name>
<dbReference type="PROSITE" id="PS50127">
    <property type="entry name" value="UBC_2"/>
    <property type="match status" value="1"/>
</dbReference>
<evidence type="ECO:0000256" key="7">
    <source>
        <dbReference type="PROSITE-ProRule" id="PRU10133"/>
    </source>
</evidence>